<sequence>MIRVACLTQGSTSDEAARYLFSGVEVDYKYFRIIGDVFLATADGTTDYSIIPIENTIDGSVSLHTDWLIDEVNLPIQAEWVYPSIQNLIGPLAELSGADGVLDYNRITKVMSHPVAMAQCLQYLRKHLPHAELEHVGSTAEAVSIVRENPLSGWAAIGQTTAAWNNGLDVLERGVTDHDNNFTRFLLIGPEPLTSRQSQAYKTSILITLPEDYPGALHQVLSAFAWRKINLSRIESRPTKKKLGNYYFLIDIEMSLDTVLLPSAISEIEAIGCQVRTLGSYPSFTYEG</sequence>
<dbReference type="Pfam" id="PF00800">
    <property type="entry name" value="PDT"/>
    <property type="match status" value="1"/>
</dbReference>
<keyword evidence="13" id="KW-1185">Reference proteome</keyword>
<dbReference type="EC" id="4.2.1.51" evidence="2 9"/>
<evidence type="ECO:0000256" key="5">
    <source>
        <dbReference type="ARBA" id="ARBA00023141"/>
    </source>
</evidence>
<feature type="domain" description="ACT" evidence="11">
    <location>
        <begin position="205"/>
        <end position="282"/>
    </location>
</feature>
<organism evidence="12 13">
    <name type="scientific">Paenibacillus sepulcri</name>
    <dbReference type="NCBI Taxonomy" id="359917"/>
    <lineage>
        <taxon>Bacteria</taxon>
        <taxon>Bacillati</taxon>
        <taxon>Bacillota</taxon>
        <taxon>Bacilli</taxon>
        <taxon>Bacillales</taxon>
        <taxon>Paenibacillaceae</taxon>
        <taxon>Paenibacillus</taxon>
    </lineage>
</organism>
<dbReference type="Gene3D" id="3.30.70.260">
    <property type="match status" value="1"/>
</dbReference>
<evidence type="ECO:0000256" key="3">
    <source>
        <dbReference type="ARBA" id="ARBA00021872"/>
    </source>
</evidence>
<dbReference type="PANTHER" id="PTHR21022">
    <property type="entry name" value="PREPHENATE DEHYDRATASE P PROTEIN"/>
    <property type="match status" value="1"/>
</dbReference>
<comment type="pathway">
    <text evidence="1 9">Amino-acid biosynthesis; L-phenylalanine biosynthesis; phenylpyruvate from prephenate: step 1/1.</text>
</comment>
<evidence type="ECO:0000256" key="9">
    <source>
        <dbReference type="RuleBase" id="RU361254"/>
    </source>
</evidence>
<dbReference type="SUPFAM" id="SSF53850">
    <property type="entry name" value="Periplasmic binding protein-like II"/>
    <property type="match status" value="1"/>
</dbReference>
<keyword evidence="4 9" id="KW-0028">Amino-acid biosynthesis</keyword>
<dbReference type="NCBIfam" id="NF008865">
    <property type="entry name" value="PRK11898.1"/>
    <property type="match status" value="1"/>
</dbReference>
<dbReference type="Proteomes" id="UP001519887">
    <property type="component" value="Unassembled WGS sequence"/>
</dbReference>
<evidence type="ECO:0000256" key="1">
    <source>
        <dbReference type="ARBA" id="ARBA00004741"/>
    </source>
</evidence>
<dbReference type="RefSeq" id="WP_210045664.1">
    <property type="nucleotide sequence ID" value="NZ_JBHLVU010000018.1"/>
</dbReference>
<evidence type="ECO:0000259" key="11">
    <source>
        <dbReference type="PROSITE" id="PS51671"/>
    </source>
</evidence>
<proteinExistence type="predicted"/>
<dbReference type="InterPro" id="IPR045865">
    <property type="entry name" value="ACT-like_dom_sf"/>
</dbReference>
<dbReference type="InterPro" id="IPR008242">
    <property type="entry name" value="Chor_mutase/pphenate_deHydtase"/>
</dbReference>
<dbReference type="CDD" id="cd04905">
    <property type="entry name" value="ACT_CM-PDT"/>
    <property type="match status" value="1"/>
</dbReference>
<dbReference type="SUPFAM" id="SSF55021">
    <property type="entry name" value="ACT-like"/>
    <property type="match status" value="1"/>
</dbReference>
<gene>
    <name evidence="9 12" type="primary">pheA</name>
    <name evidence="12" type="ORF">K0U00_35525</name>
</gene>
<evidence type="ECO:0000256" key="2">
    <source>
        <dbReference type="ARBA" id="ARBA00013147"/>
    </source>
</evidence>
<dbReference type="PANTHER" id="PTHR21022:SF19">
    <property type="entry name" value="PREPHENATE DEHYDRATASE-RELATED"/>
    <property type="match status" value="1"/>
</dbReference>
<evidence type="ECO:0000256" key="8">
    <source>
        <dbReference type="ARBA" id="ARBA00047848"/>
    </source>
</evidence>
<dbReference type="Pfam" id="PF01842">
    <property type="entry name" value="ACT"/>
    <property type="match status" value="1"/>
</dbReference>
<keyword evidence="7 9" id="KW-0456">Lyase</keyword>
<comment type="catalytic activity">
    <reaction evidence="8 9">
        <text>prephenate + H(+) = 3-phenylpyruvate + CO2 + H2O</text>
        <dbReference type="Rhea" id="RHEA:21648"/>
        <dbReference type="ChEBI" id="CHEBI:15377"/>
        <dbReference type="ChEBI" id="CHEBI:15378"/>
        <dbReference type="ChEBI" id="CHEBI:16526"/>
        <dbReference type="ChEBI" id="CHEBI:18005"/>
        <dbReference type="ChEBI" id="CHEBI:29934"/>
        <dbReference type="EC" id="4.2.1.51"/>
    </reaction>
</comment>
<dbReference type="PIRSF" id="PIRSF001500">
    <property type="entry name" value="Chor_mut_pdt_Ppr"/>
    <property type="match status" value="1"/>
</dbReference>
<dbReference type="EMBL" id="JAHZIK010001613">
    <property type="protein sequence ID" value="MBW7459379.1"/>
    <property type="molecule type" value="Genomic_DNA"/>
</dbReference>
<dbReference type="InterPro" id="IPR001086">
    <property type="entry name" value="Preph_deHydtase"/>
</dbReference>
<evidence type="ECO:0000313" key="13">
    <source>
        <dbReference type="Proteomes" id="UP001519887"/>
    </source>
</evidence>
<dbReference type="Gene3D" id="3.40.190.10">
    <property type="entry name" value="Periplasmic binding protein-like II"/>
    <property type="match status" value="2"/>
</dbReference>
<evidence type="ECO:0000256" key="4">
    <source>
        <dbReference type="ARBA" id="ARBA00022605"/>
    </source>
</evidence>
<comment type="caution">
    <text evidence="12">The sequence shown here is derived from an EMBL/GenBank/DDBJ whole genome shotgun (WGS) entry which is preliminary data.</text>
</comment>
<reference evidence="12 13" key="1">
    <citation type="submission" date="2021-07" db="EMBL/GenBank/DDBJ databases">
        <title>Paenibacillus radiodurans sp. nov., isolated from the southeastern edge of Tengger Desert.</title>
        <authorList>
            <person name="Zhang G."/>
        </authorList>
    </citation>
    <scope>NUCLEOTIDE SEQUENCE [LARGE SCALE GENOMIC DNA]</scope>
    <source>
        <strain evidence="12 13">CCM 7311</strain>
    </source>
</reference>
<keyword evidence="5 9" id="KW-0057">Aromatic amino acid biosynthesis</keyword>
<evidence type="ECO:0000259" key="10">
    <source>
        <dbReference type="PROSITE" id="PS51171"/>
    </source>
</evidence>
<dbReference type="InterPro" id="IPR002912">
    <property type="entry name" value="ACT_dom"/>
</dbReference>
<dbReference type="InterPro" id="IPR018528">
    <property type="entry name" value="Preph_deHydtase_CS"/>
</dbReference>
<dbReference type="PROSITE" id="PS51171">
    <property type="entry name" value="PREPHENATE_DEHYDR_3"/>
    <property type="match status" value="1"/>
</dbReference>
<dbReference type="GO" id="GO:0004664">
    <property type="term" value="F:prephenate dehydratase activity"/>
    <property type="evidence" value="ECO:0007669"/>
    <property type="project" value="UniProtKB-EC"/>
</dbReference>
<dbReference type="PROSITE" id="PS00858">
    <property type="entry name" value="PREPHENATE_DEHYDR_2"/>
    <property type="match status" value="1"/>
</dbReference>
<name>A0ABS7CEM9_9BACL</name>
<evidence type="ECO:0000256" key="7">
    <source>
        <dbReference type="ARBA" id="ARBA00023239"/>
    </source>
</evidence>
<evidence type="ECO:0000313" key="12">
    <source>
        <dbReference type="EMBL" id="MBW7459379.1"/>
    </source>
</evidence>
<feature type="domain" description="Prephenate dehydratase" evidence="10">
    <location>
        <begin position="3"/>
        <end position="190"/>
    </location>
</feature>
<accession>A0ABS7CEM9</accession>
<dbReference type="CDD" id="cd13633">
    <property type="entry name" value="PBP2_Sa-PDT_like"/>
    <property type="match status" value="1"/>
</dbReference>
<protein>
    <recommendedName>
        <fullName evidence="3 9">Prephenate dehydratase</fullName>
        <shortName evidence="9">PDT</shortName>
        <ecNumber evidence="2 9">4.2.1.51</ecNumber>
    </recommendedName>
</protein>
<dbReference type="PROSITE" id="PS51671">
    <property type="entry name" value="ACT"/>
    <property type="match status" value="1"/>
</dbReference>
<keyword evidence="6 9" id="KW-0584">Phenylalanine biosynthesis</keyword>
<evidence type="ECO:0000256" key="6">
    <source>
        <dbReference type="ARBA" id="ARBA00023222"/>
    </source>
</evidence>